<keyword evidence="3" id="KW-1185">Reference proteome</keyword>
<dbReference type="EMBL" id="CAJFDH010000002">
    <property type="protein sequence ID" value="CAD5209542.1"/>
    <property type="molecule type" value="Genomic_DNA"/>
</dbReference>
<feature type="signal peptide" evidence="1">
    <location>
        <begin position="1"/>
        <end position="15"/>
    </location>
</feature>
<accession>A0A811K1L5</accession>
<reference evidence="2" key="1">
    <citation type="submission" date="2020-09" db="EMBL/GenBank/DDBJ databases">
        <authorList>
            <person name="Kikuchi T."/>
        </authorList>
    </citation>
    <scope>NUCLEOTIDE SEQUENCE</scope>
    <source>
        <strain evidence="2">SH1</strain>
    </source>
</reference>
<comment type="caution">
    <text evidence="2">The sequence shown here is derived from an EMBL/GenBank/DDBJ whole genome shotgun (WGS) entry which is preliminary data.</text>
</comment>
<name>A0A811K1L5_9BILA</name>
<gene>
    <name evidence="2" type="ORF">BOKJ2_LOCUS2739</name>
</gene>
<organism evidence="2 3">
    <name type="scientific">Bursaphelenchus okinawaensis</name>
    <dbReference type="NCBI Taxonomy" id="465554"/>
    <lineage>
        <taxon>Eukaryota</taxon>
        <taxon>Metazoa</taxon>
        <taxon>Ecdysozoa</taxon>
        <taxon>Nematoda</taxon>
        <taxon>Chromadorea</taxon>
        <taxon>Rhabditida</taxon>
        <taxon>Tylenchina</taxon>
        <taxon>Tylenchomorpha</taxon>
        <taxon>Aphelenchoidea</taxon>
        <taxon>Aphelenchoididae</taxon>
        <taxon>Bursaphelenchus</taxon>
    </lineage>
</organism>
<dbReference type="EMBL" id="CAJFCW020000002">
    <property type="protein sequence ID" value="CAG9089569.1"/>
    <property type="molecule type" value="Genomic_DNA"/>
</dbReference>
<dbReference type="Proteomes" id="UP000614601">
    <property type="component" value="Unassembled WGS sequence"/>
</dbReference>
<evidence type="ECO:0000313" key="3">
    <source>
        <dbReference type="Proteomes" id="UP000614601"/>
    </source>
</evidence>
<dbReference type="AlphaFoldDB" id="A0A811K1L5"/>
<evidence type="ECO:0000256" key="1">
    <source>
        <dbReference type="SAM" id="SignalP"/>
    </source>
</evidence>
<feature type="chain" id="PRO_5035594565" evidence="1">
    <location>
        <begin position="16"/>
        <end position="413"/>
    </location>
</feature>
<keyword evidence="1" id="KW-0732">Signal</keyword>
<proteinExistence type="predicted"/>
<evidence type="ECO:0000313" key="2">
    <source>
        <dbReference type="EMBL" id="CAD5209542.1"/>
    </source>
</evidence>
<dbReference type="Proteomes" id="UP000783686">
    <property type="component" value="Unassembled WGS sequence"/>
</dbReference>
<sequence length="413" mass="46214">MNWAILLCLVVATVAQRYDRRHSGEEGGISYRARRGNDKVSADGEGSKPIGWGPWVSRVRRGFNDDKTKKSGFYRARRGVDCPPGQKSWHGCNTYSFRDRRAAGDDKGQGSDDIKSWAPGAYSRVRRQDDDSVSWGPYWSRVRRQAEGHPDGGMSWDPYWSRVRRQAGGKPLEDQDDMANKLHLGFRDAGYGQSYEFVQQFVQKVVRDIRSLIKKYNVNPEIEMKFLRLFLINIDEGNPRDIMFDFAVQDAVNAFAVLSAMASQKELVELEFAVKLLQLAQRAQAQAQAQAQALAQVHAQTQAQAHSEAQAAQAQTQAQAQNHVTDRIRASLDAAGSNIDELAQNIATAYANARFFVDGPGVRVAEVLDAIYRRNLSAKEIKALYHDLTTFRHEIPSSTAAQKPATKQPSKPT</sequence>
<protein>
    <submittedName>
        <fullName evidence="2">Uncharacterized protein</fullName>
    </submittedName>
</protein>